<evidence type="ECO:0000313" key="4">
    <source>
        <dbReference type="Proteomes" id="UP000006276"/>
    </source>
</evidence>
<feature type="domain" description="WCX" evidence="2">
    <location>
        <begin position="222"/>
        <end position="297"/>
    </location>
</feature>
<dbReference type="InterPro" id="IPR051534">
    <property type="entry name" value="CBASS_pafABC_assoc_protein"/>
</dbReference>
<dbReference type="RefSeq" id="WP_014937400.1">
    <property type="nucleotide sequence ID" value="NC_018609.1"/>
</dbReference>
<organism evidence="3 4">
    <name type="scientific">Riemerella anatipestifer RA-CH-1</name>
    <dbReference type="NCBI Taxonomy" id="1228997"/>
    <lineage>
        <taxon>Bacteria</taxon>
        <taxon>Pseudomonadati</taxon>
        <taxon>Bacteroidota</taxon>
        <taxon>Flavobacteriia</taxon>
        <taxon>Flavobacteriales</taxon>
        <taxon>Weeksellaceae</taxon>
        <taxon>Riemerella</taxon>
    </lineage>
</organism>
<dbReference type="Pfam" id="PF13280">
    <property type="entry name" value="WYL"/>
    <property type="match status" value="1"/>
</dbReference>
<feature type="domain" description="WYL" evidence="1">
    <location>
        <begin position="117"/>
        <end position="192"/>
    </location>
</feature>
<dbReference type="PROSITE" id="PS52050">
    <property type="entry name" value="WYL"/>
    <property type="match status" value="1"/>
</dbReference>
<gene>
    <name evidence="3" type="ORF">B739_0331</name>
</gene>
<dbReference type="HOGENOM" id="CLU_041141_6_2_10"/>
<protein>
    <submittedName>
        <fullName evidence="3">Uncharacterized protein</fullName>
    </submittedName>
</protein>
<dbReference type="PANTHER" id="PTHR34580">
    <property type="match status" value="1"/>
</dbReference>
<dbReference type="Proteomes" id="UP000006276">
    <property type="component" value="Chromosome"/>
</dbReference>
<dbReference type="Pfam" id="PF25583">
    <property type="entry name" value="WCX"/>
    <property type="match status" value="1"/>
</dbReference>
<dbReference type="InterPro" id="IPR057727">
    <property type="entry name" value="WCX_dom"/>
</dbReference>
<dbReference type="PATRIC" id="fig|1228997.3.peg.327"/>
<keyword evidence="4" id="KW-1185">Reference proteome</keyword>
<evidence type="ECO:0000259" key="1">
    <source>
        <dbReference type="Pfam" id="PF13280"/>
    </source>
</evidence>
<evidence type="ECO:0000259" key="2">
    <source>
        <dbReference type="Pfam" id="PF25583"/>
    </source>
</evidence>
<dbReference type="PANTHER" id="PTHR34580:SF9">
    <property type="entry name" value="SLL5097 PROTEIN"/>
    <property type="match status" value="1"/>
</dbReference>
<dbReference type="KEGG" id="rag:B739_0331"/>
<accession>J9QSR4</accession>
<dbReference type="EMBL" id="CP003787">
    <property type="protein sequence ID" value="AFR34936.1"/>
    <property type="molecule type" value="Genomic_DNA"/>
</dbReference>
<sequence length="305" mass="35994">MVIEQIFRLKYIEEFLKRRKDRGASYQEIFEYLSERFVNEDLDLSFTNRTFLRDKKLIEKLSGINISYDKNKKVYIISDDEPEEYFESLLLLNAYRSSKKNADILLFENRSPRGITENLEDLLNAINKHKIISFKHYSLWNNDEIPKLKKIKPYALKEFRYRWYVLGQAYDDGKTSKEITAYGLDRISDLEVSSSSFVPEIIDIENLYKDSFGIVLPNGMPPEKIILSFDKQQGSYVKKLPIHHSQKVEKETDTETIVSVFLVPTYDFWQEILSYGRRVKVLQPKSFVDTIKNELEESLANYTQL</sequence>
<name>J9QSR4_RIEAN</name>
<proteinExistence type="predicted"/>
<dbReference type="InterPro" id="IPR026881">
    <property type="entry name" value="WYL_dom"/>
</dbReference>
<dbReference type="AlphaFoldDB" id="J9QSR4"/>
<evidence type="ECO:0000313" key="3">
    <source>
        <dbReference type="EMBL" id="AFR34936.1"/>
    </source>
</evidence>
<reference evidence="3 4" key="1">
    <citation type="submission" date="2012-09" db="EMBL/GenBank/DDBJ databases">
        <title>Riemerella anatipestifer vaccine strains.</title>
        <authorList>
            <person name="Chun C.A."/>
            <person name="Shu W.M."/>
            <person name="Kang Z.D."/>
            <person name="Jia W.X."/>
        </authorList>
    </citation>
    <scope>NUCLEOTIDE SEQUENCE [LARGE SCALE GENOMIC DNA]</scope>
    <source>
        <strain evidence="3 4">RA-CH-1</strain>
    </source>
</reference>
<dbReference type="STRING" id="34085.AB406_1444"/>